<evidence type="ECO:0000256" key="7">
    <source>
        <dbReference type="ARBA" id="ARBA00022723"/>
    </source>
</evidence>
<evidence type="ECO:0000256" key="5">
    <source>
        <dbReference type="ARBA" id="ARBA00012730"/>
    </source>
</evidence>
<feature type="domain" description="Alpha-D-phosphohexomutase alpha/beta/alpha" evidence="14">
    <location>
        <begin position="271"/>
        <end position="379"/>
    </location>
</feature>
<gene>
    <name evidence="15" type="ORF">CleRT_13060</name>
</gene>
<comment type="similarity">
    <text evidence="4 10">Belongs to the phosphohexose mutase family.</text>
</comment>
<comment type="pathway">
    <text evidence="3">Nucleotide-sugar biosynthesis; GDP-alpha-D-mannose biosynthesis; alpha-D-mannose 1-phosphate from D-fructose 6-phosphate: step 2/2.</text>
</comment>
<evidence type="ECO:0000256" key="2">
    <source>
        <dbReference type="ARBA" id="ARBA00001946"/>
    </source>
</evidence>
<dbReference type="InterPro" id="IPR016055">
    <property type="entry name" value="A-D-PHexomutase_a/b/a-I/II/III"/>
</dbReference>
<evidence type="ECO:0000313" key="15">
    <source>
        <dbReference type="EMBL" id="AKQ33874.1"/>
    </source>
</evidence>
<keyword evidence="8 10" id="KW-0460">Magnesium</keyword>
<dbReference type="PROSITE" id="PS00710">
    <property type="entry name" value="PGM_PMM"/>
    <property type="match status" value="1"/>
</dbReference>
<evidence type="ECO:0000256" key="1">
    <source>
        <dbReference type="ARBA" id="ARBA00000586"/>
    </source>
</evidence>
<dbReference type="Pfam" id="PF02878">
    <property type="entry name" value="PGM_PMM_I"/>
    <property type="match status" value="1"/>
</dbReference>
<evidence type="ECO:0000259" key="12">
    <source>
        <dbReference type="Pfam" id="PF02878"/>
    </source>
</evidence>
<dbReference type="InterPro" id="IPR016066">
    <property type="entry name" value="A-D-PHexomutase_CS"/>
</dbReference>
<dbReference type="SUPFAM" id="SSF53738">
    <property type="entry name" value="Phosphoglucomutase, first 3 domains"/>
    <property type="match status" value="3"/>
</dbReference>
<dbReference type="InterPro" id="IPR005845">
    <property type="entry name" value="A-D-PHexomutase_a/b/a-II"/>
</dbReference>
<evidence type="ECO:0000259" key="14">
    <source>
        <dbReference type="Pfam" id="PF02880"/>
    </source>
</evidence>
<dbReference type="Pfam" id="PF02880">
    <property type="entry name" value="PGM_PMM_III"/>
    <property type="match status" value="1"/>
</dbReference>
<reference evidence="15 16" key="1">
    <citation type="journal article" date="2015" name="Genome Biol. Evol.">
        <title>Distinctive Genome Reduction Rates Revealed by Genomic Analyses of Two Coxiella-Like Endosymbionts in Ticks.</title>
        <authorList>
            <person name="Gottlieb Y."/>
            <person name="Lalzar I."/>
            <person name="Klasson L."/>
        </authorList>
    </citation>
    <scope>NUCLEOTIDE SEQUENCE [LARGE SCALE GENOMIC DNA]</scope>
    <source>
        <strain evidence="15 16">CRt</strain>
    </source>
</reference>
<evidence type="ECO:0000313" key="16">
    <source>
        <dbReference type="Proteomes" id="UP000063965"/>
    </source>
</evidence>
<evidence type="ECO:0000256" key="8">
    <source>
        <dbReference type="ARBA" id="ARBA00022842"/>
    </source>
</evidence>
<dbReference type="Proteomes" id="UP000063965">
    <property type="component" value="Chromosome"/>
</dbReference>
<organism evidence="15 16">
    <name type="scientific">Candidatus Coxiella mudrowiae</name>
    <dbReference type="NCBI Taxonomy" id="2054173"/>
    <lineage>
        <taxon>Bacteria</taxon>
        <taxon>Pseudomonadati</taxon>
        <taxon>Pseudomonadota</taxon>
        <taxon>Gammaproteobacteria</taxon>
        <taxon>Legionellales</taxon>
        <taxon>Coxiellaceae</taxon>
        <taxon>Coxiella</taxon>
    </lineage>
</organism>
<dbReference type="InterPro" id="IPR005844">
    <property type="entry name" value="A-D-PHexomutase_a/b/a-I"/>
</dbReference>
<keyword evidence="7 10" id="KW-0479">Metal-binding</keyword>
<protein>
    <recommendedName>
        <fullName evidence="5">phosphomannomutase</fullName>
        <ecNumber evidence="5">5.4.2.8</ecNumber>
    </recommendedName>
</protein>
<dbReference type="EMBL" id="CP011126">
    <property type="protein sequence ID" value="AKQ33874.1"/>
    <property type="molecule type" value="Genomic_DNA"/>
</dbReference>
<dbReference type="CDD" id="cd03089">
    <property type="entry name" value="PMM_PGM"/>
    <property type="match status" value="1"/>
</dbReference>
<evidence type="ECO:0000259" key="13">
    <source>
        <dbReference type="Pfam" id="PF02879"/>
    </source>
</evidence>
<dbReference type="InterPro" id="IPR005843">
    <property type="entry name" value="A-D-PHexomutase_C"/>
</dbReference>
<dbReference type="InterPro" id="IPR036900">
    <property type="entry name" value="A-D-PHexomutase_C_sf"/>
</dbReference>
<feature type="domain" description="Alpha-D-phosphohexomutase alpha/beta/alpha" evidence="13">
    <location>
        <begin position="169"/>
        <end position="266"/>
    </location>
</feature>
<dbReference type="Pfam" id="PF00408">
    <property type="entry name" value="PGM_PMM_IV"/>
    <property type="match status" value="1"/>
</dbReference>
<comment type="catalytic activity">
    <reaction evidence="1">
        <text>alpha-D-mannose 1-phosphate = D-mannose 6-phosphate</text>
        <dbReference type="Rhea" id="RHEA:11140"/>
        <dbReference type="ChEBI" id="CHEBI:58409"/>
        <dbReference type="ChEBI" id="CHEBI:58735"/>
        <dbReference type="EC" id="5.4.2.8"/>
    </reaction>
</comment>
<dbReference type="SUPFAM" id="SSF55957">
    <property type="entry name" value="Phosphoglucomutase, C-terminal domain"/>
    <property type="match status" value="1"/>
</dbReference>
<dbReference type="EC" id="5.4.2.8" evidence="5"/>
<keyword evidence="6" id="KW-0597">Phosphoprotein</keyword>
<feature type="domain" description="Alpha-D-phosphohexomutase C-terminal" evidence="11">
    <location>
        <begin position="386"/>
        <end position="460"/>
    </location>
</feature>
<dbReference type="PANTHER" id="PTHR43771:SF2">
    <property type="entry name" value="PHOSPHOMANNOMUTASE_PHOSPHOGLUCOMUTASE"/>
    <property type="match status" value="1"/>
</dbReference>
<dbReference type="Gene3D" id="3.40.120.10">
    <property type="entry name" value="Alpha-D-Glucose-1,6-Bisphosphate, subunit A, domain 3"/>
    <property type="match status" value="3"/>
</dbReference>
<accession>A0ABM5UV95</accession>
<keyword evidence="9" id="KW-0413">Isomerase</keyword>
<evidence type="ECO:0000256" key="10">
    <source>
        <dbReference type="RuleBase" id="RU004326"/>
    </source>
</evidence>
<evidence type="ECO:0000256" key="6">
    <source>
        <dbReference type="ARBA" id="ARBA00022553"/>
    </source>
</evidence>
<feature type="domain" description="Alpha-D-phosphohexomutase alpha/beta/alpha" evidence="12">
    <location>
        <begin position="23"/>
        <end position="153"/>
    </location>
</feature>
<evidence type="ECO:0000256" key="4">
    <source>
        <dbReference type="ARBA" id="ARBA00010231"/>
    </source>
</evidence>
<dbReference type="InterPro" id="IPR005841">
    <property type="entry name" value="Alpha-D-phosphohexomutase_SF"/>
</dbReference>
<evidence type="ECO:0000256" key="3">
    <source>
        <dbReference type="ARBA" id="ARBA00004699"/>
    </source>
</evidence>
<dbReference type="PANTHER" id="PTHR43771">
    <property type="entry name" value="PHOSPHOMANNOMUTASE"/>
    <property type="match status" value="1"/>
</dbReference>
<dbReference type="Gene3D" id="3.30.310.50">
    <property type="entry name" value="Alpha-D-phosphohexomutase, C-terminal domain"/>
    <property type="match status" value="1"/>
</dbReference>
<dbReference type="Pfam" id="PF02879">
    <property type="entry name" value="PGM_PMM_II"/>
    <property type="match status" value="1"/>
</dbReference>
<proteinExistence type="inferred from homology"/>
<evidence type="ECO:0000256" key="9">
    <source>
        <dbReference type="ARBA" id="ARBA00023235"/>
    </source>
</evidence>
<dbReference type="InterPro" id="IPR005846">
    <property type="entry name" value="A-D-PHexomutase_a/b/a-III"/>
</dbReference>
<evidence type="ECO:0000259" key="11">
    <source>
        <dbReference type="Pfam" id="PF00408"/>
    </source>
</evidence>
<dbReference type="PRINTS" id="PR00509">
    <property type="entry name" value="PGMPMM"/>
</dbReference>
<sequence length="474" mass="52393">MDLEAPVNINSEGNLPESVPADVFRAYDIRGPVGAGGLNADIAYPIGLAIGSGAREQGQKAIVVGRDGRLSGPQLTAALVRGLCETGLTVLNIGIVPTPLVYFATNWLETNSGVMVTASHNPGHHNGFKIVLDGKTLTSQGIAALRTRIQERHFVKGTGKQIDVDIVQDYEDFILKQIQLKRCLKIVVDCGNGVAGKIAPDLYQKLGCEVIELFCEVDGRFPNHHPDPTIPENLSDLIDTVKKTSSDIGLAFDGDADRLGVVTNKGEIIWPDRQMMLFSMDLLSRLPGSDIIFDVKCSRHLPEIIKKHGGNPIMWRTGHSVLKAKLFEINAPLGGEMSGHIFFKDEWFGFDDGIYVGARLLRIISKQDKSASEIFASLPNSINTPELKLPMSEEEKPIFMQKLVRQADFGEAKLITLDGLRVEFQNRWGLIRPSNTSPYLILRFEADTESELKRIQDIFRTQLLKVDNTLRLPF</sequence>
<comment type="cofactor">
    <cofactor evidence="2">
        <name>Mg(2+)</name>
        <dbReference type="ChEBI" id="CHEBI:18420"/>
    </cofactor>
</comment>
<keyword evidence="16" id="KW-1185">Reference proteome</keyword>
<name>A0ABM5UV95_9COXI</name>